<evidence type="ECO:0000256" key="6">
    <source>
        <dbReference type="ARBA" id="ARBA00022833"/>
    </source>
</evidence>
<gene>
    <name evidence="11" type="ORF">DGYR_LOCUS9414</name>
</gene>
<feature type="domain" description="C2H2-type" evidence="10">
    <location>
        <begin position="198"/>
        <end position="225"/>
    </location>
</feature>
<dbReference type="AlphaFoldDB" id="A0A7I8VZY9"/>
<name>A0A7I8VZY9_9ANNE</name>
<protein>
    <recommendedName>
        <fullName evidence="10">C2H2-type domain-containing protein</fullName>
    </recommendedName>
</protein>
<dbReference type="Gene3D" id="3.30.160.60">
    <property type="entry name" value="Classic Zinc Finger"/>
    <property type="match status" value="6"/>
</dbReference>
<dbReference type="SMART" id="SM00355">
    <property type="entry name" value="ZnF_C2H2"/>
    <property type="match status" value="7"/>
</dbReference>
<keyword evidence="4" id="KW-0677">Repeat</keyword>
<dbReference type="Pfam" id="PF00096">
    <property type="entry name" value="zf-C2H2"/>
    <property type="match status" value="5"/>
</dbReference>
<accession>A0A7I8VZY9</accession>
<feature type="domain" description="C2H2-type" evidence="10">
    <location>
        <begin position="256"/>
        <end position="279"/>
    </location>
</feature>
<dbReference type="GO" id="GO:0005634">
    <property type="term" value="C:nucleus"/>
    <property type="evidence" value="ECO:0007669"/>
    <property type="project" value="UniProtKB-SubCell"/>
</dbReference>
<proteinExistence type="predicted"/>
<keyword evidence="8" id="KW-0539">Nucleus</keyword>
<comment type="caution">
    <text evidence="11">The sequence shown here is derived from an EMBL/GenBank/DDBJ whole genome shotgun (WGS) entry which is preliminary data.</text>
</comment>
<keyword evidence="3" id="KW-0479">Metal-binding</keyword>
<dbReference type="OrthoDB" id="6274627at2759"/>
<dbReference type="Proteomes" id="UP000549394">
    <property type="component" value="Unassembled WGS sequence"/>
</dbReference>
<evidence type="ECO:0000259" key="10">
    <source>
        <dbReference type="PROSITE" id="PS50157"/>
    </source>
</evidence>
<dbReference type="PROSITE" id="PS50157">
    <property type="entry name" value="ZINC_FINGER_C2H2_2"/>
    <property type="match status" value="7"/>
</dbReference>
<dbReference type="InterPro" id="IPR050888">
    <property type="entry name" value="ZnF_C2H2-type_TF"/>
</dbReference>
<dbReference type="FunFam" id="3.30.160.60:FF:000690">
    <property type="entry name" value="Zinc finger protein 354C"/>
    <property type="match status" value="1"/>
</dbReference>
<evidence type="ECO:0000256" key="4">
    <source>
        <dbReference type="ARBA" id="ARBA00022737"/>
    </source>
</evidence>
<reference evidence="11 12" key="1">
    <citation type="submission" date="2020-08" db="EMBL/GenBank/DDBJ databases">
        <authorList>
            <person name="Hejnol A."/>
        </authorList>
    </citation>
    <scope>NUCLEOTIDE SEQUENCE [LARGE SCALE GENOMIC DNA]</scope>
</reference>
<evidence type="ECO:0000256" key="1">
    <source>
        <dbReference type="ARBA" id="ARBA00004123"/>
    </source>
</evidence>
<feature type="domain" description="C2H2-type" evidence="10">
    <location>
        <begin position="113"/>
        <end position="140"/>
    </location>
</feature>
<sequence>MAASLSSSDVWNKSCEIFLERIELAVQDIVKDFSDNGFHVIFAAVHDKYNQKVAVSTKHVAQLTNSIFDQLQTVVSQEETIPTKVEEADLNCIELEIVEDVEKRKRARKTDVLSCDYCGYKALYERVMEIHKRKHTGDKPYKCDQCSKHFKSENTLSRHKQEIHDQIRNWKCDICNSAFFNKYSLTHHALVHTGERKYSCNMCSKSFMRKGHLVAHKKAHLPSDKKEFKCSDCNAVYAYKSSLREHILRHTGEKPHKCEMCDESFRYRWQLKRHRLSVHGKVVDRPYICKICGLACVSDTTLRIHTTRVHEANNSNVTETVFYDTNVDGIVDVESVQHDFDE</sequence>
<dbReference type="EMBL" id="CAJFCJ010000014">
    <property type="protein sequence ID" value="CAD5121464.1"/>
    <property type="molecule type" value="Genomic_DNA"/>
</dbReference>
<comment type="subcellular location">
    <subcellularLocation>
        <location evidence="1">Nucleus</location>
    </subcellularLocation>
</comment>
<feature type="domain" description="C2H2-type" evidence="10">
    <location>
        <begin position="228"/>
        <end position="255"/>
    </location>
</feature>
<evidence type="ECO:0000256" key="9">
    <source>
        <dbReference type="PROSITE-ProRule" id="PRU00042"/>
    </source>
</evidence>
<dbReference type="GO" id="GO:0008270">
    <property type="term" value="F:zinc ion binding"/>
    <property type="evidence" value="ECO:0007669"/>
    <property type="project" value="UniProtKB-KW"/>
</dbReference>
<evidence type="ECO:0000256" key="5">
    <source>
        <dbReference type="ARBA" id="ARBA00022771"/>
    </source>
</evidence>
<dbReference type="PROSITE" id="PS00028">
    <property type="entry name" value="ZINC_FINGER_C2H2_1"/>
    <property type="match status" value="6"/>
</dbReference>
<keyword evidence="7" id="KW-0832">Ubl conjugation</keyword>
<evidence type="ECO:0000313" key="11">
    <source>
        <dbReference type="EMBL" id="CAD5121464.1"/>
    </source>
</evidence>
<feature type="domain" description="C2H2-type" evidence="10">
    <location>
        <begin position="170"/>
        <end position="197"/>
    </location>
</feature>
<dbReference type="InterPro" id="IPR013087">
    <property type="entry name" value="Znf_C2H2_type"/>
</dbReference>
<evidence type="ECO:0000313" key="12">
    <source>
        <dbReference type="Proteomes" id="UP000549394"/>
    </source>
</evidence>
<keyword evidence="2" id="KW-1017">Isopeptide bond</keyword>
<dbReference type="FunFam" id="3.30.160.60:FF:000624">
    <property type="entry name" value="zinc finger protein 697"/>
    <property type="match status" value="2"/>
</dbReference>
<feature type="domain" description="C2H2-type" evidence="10">
    <location>
        <begin position="287"/>
        <end position="315"/>
    </location>
</feature>
<organism evidence="11 12">
    <name type="scientific">Dimorphilus gyrociliatus</name>
    <dbReference type="NCBI Taxonomy" id="2664684"/>
    <lineage>
        <taxon>Eukaryota</taxon>
        <taxon>Metazoa</taxon>
        <taxon>Spiralia</taxon>
        <taxon>Lophotrochozoa</taxon>
        <taxon>Annelida</taxon>
        <taxon>Polychaeta</taxon>
        <taxon>Polychaeta incertae sedis</taxon>
        <taxon>Dinophilidae</taxon>
        <taxon>Dimorphilus</taxon>
    </lineage>
</organism>
<feature type="domain" description="C2H2-type" evidence="10">
    <location>
        <begin position="141"/>
        <end position="169"/>
    </location>
</feature>
<keyword evidence="5 9" id="KW-0863">Zinc-finger</keyword>
<keyword evidence="12" id="KW-1185">Reference proteome</keyword>
<evidence type="ECO:0000256" key="8">
    <source>
        <dbReference type="ARBA" id="ARBA00023242"/>
    </source>
</evidence>
<dbReference type="PANTHER" id="PTHR24406">
    <property type="entry name" value="TRANSCRIPTIONAL REPRESSOR CTCFL-RELATED"/>
    <property type="match status" value="1"/>
</dbReference>
<dbReference type="InterPro" id="IPR036236">
    <property type="entry name" value="Znf_C2H2_sf"/>
</dbReference>
<evidence type="ECO:0000256" key="2">
    <source>
        <dbReference type="ARBA" id="ARBA00022499"/>
    </source>
</evidence>
<evidence type="ECO:0000256" key="3">
    <source>
        <dbReference type="ARBA" id="ARBA00022723"/>
    </source>
</evidence>
<keyword evidence="6" id="KW-0862">Zinc</keyword>
<dbReference type="SUPFAM" id="SSF57667">
    <property type="entry name" value="beta-beta-alpha zinc fingers"/>
    <property type="match status" value="4"/>
</dbReference>
<evidence type="ECO:0000256" key="7">
    <source>
        <dbReference type="ARBA" id="ARBA00022843"/>
    </source>
</evidence>